<dbReference type="AlphaFoldDB" id="A0AAV7W1Y5"/>
<organism evidence="2 3">
    <name type="scientific">Pleurodeles waltl</name>
    <name type="common">Iberian ribbed newt</name>
    <dbReference type="NCBI Taxonomy" id="8319"/>
    <lineage>
        <taxon>Eukaryota</taxon>
        <taxon>Metazoa</taxon>
        <taxon>Chordata</taxon>
        <taxon>Craniata</taxon>
        <taxon>Vertebrata</taxon>
        <taxon>Euteleostomi</taxon>
        <taxon>Amphibia</taxon>
        <taxon>Batrachia</taxon>
        <taxon>Caudata</taxon>
        <taxon>Salamandroidea</taxon>
        <taxon>Salamandridae</taxon>
        <taxon>Pleurodelinae</taxon>
        <taxon>Pleurodeles</taxon>
    </lineage>
</organism>
<comment type="caution">
    <text evidence="2">The sequence shown here is derived from an EMBL/GenBank/DDBJ whole genome shotgun (WGS) entry which is preliminary data.</text>
</comment>
<dbReference type="EMBL" id="JANPWB010000002">
    <property type="protein sequence ID" value="KAJ1206961.1"/>
    <property type="molecule type" value="Genomic_DNA"/>
</dbReference>
<evidence type="ECO:0000256" key="1">
    <source>
        <dbReference type="SAM" id="Phobius"/>
    </source>
</evidence>
<evidence type="ECO:0008006" key="4">
    <source>
        <dbReference type="Google" id="ProtNLM"/>
    </source>
</evidence>
<keyword evidence="1" id="KW-0472">Membrane</keyword>
<evidence type="ECO:0000313" key="2">
    <source>
        <dbReference type="EMBL" id="KAJ1206961.1"/>
    </source>
</evidence>
<sequence length="106" mass="12210">MPTDRLLLLLEGILLNVTVAYCYWIWRMLFFGFESASRTVPTCAVAGRVANTYCSSTWGKRMKLLNELRVKGTPAHQYAFLMVRSSRSLLRICGDITQMRVRLFIN</sequence>
<gene>
    <name evidence="2" type="ORF">NDU88_002354</name>
</gene>
<accession>A0AAV7W1Y5</accession>
<protein>
    <recommendedName>
        <fullName evidence="4">Secreted protein</fullName>
    </recommendedName>
</protein>
<keyword evidence="1" id="KW-1133">Transmembrane helix</keyword>
<keyword evidence="3" id="KW-1185">Reference proteome</keyword>
<reference evidence="2" key="1">
    <citation type="journal article" date="2022" name="bioRxiv">
        <title>Sequencing and chromosome-scale assembly of the giantPleurodeles waltlgenome.</title>
        <authorList>
            <person name="Brown T."/>
            <person name="Elewa A."/>
            <person name="Iarovenko S."/>
            <person name="Subramanian E."/>
            <person name="Araus A.J."/>
            <person name="Petzold A."/>
            <person name="Susuki M."/>
            <person name="Suzuki K.-i.T."/>
            <person name="Hayashi T."/>
            <person name="Toyoda A."/>
            <person name="Oliveira C."/>
            <person name="Osipova E."/>
            <person name="Leigh N.D."/>
            <person name="Simon A."/>
            <person name="Yun M.H."/>
        </authorList>
    </citation>
    <scope>NUCLEOTIDE SEQUENCE</scope>
    <source>
        <strain evidence="2">20211129_DDA</strain>
        <tissue evidence="2">Liver</tissue>
    </source>
</reference>
<proteinExistence type="predicted"/>
<evidence type="ECO:0000313" key="3">
    <source>
        <dbReference type="Proteomes" id="UP001066276"/>
    </source>
</evidence>
<dbReference type="Proteomes" id="UP001066276">
    <property type="component" value="Chromosome 1_2"/>
</dbReference>
<keyword evidence="1" id="KW-0812">Transmembrane</keyword>
<name>A0AAV7W1Y5_PLEWA</name>
<feature type="transmembrane region" description="Helical" evidence="1">
    <location>
        <begin position="6"/>
        <end position="26"/>
    </location>
</feature>